<evidence type="ECO:0000256" key="1">
    <source>
        <dbReference type="ARBA" id="ARBA00010815"/>
    </source>
</evidence>
<dbReference type="RefSeq" id="WP_045447440.1">
    <property type="nucleotide sequence ID" value="NZ_BBIO01000012.1"/>
</dbReference>
<name>A0A081BCK0_9HYPH</name>
<dbReference type="PIRSF" id="PIRSF003085">
    <property type="entry name" value="CMAS"/>
    <property type="match status" value="1"/>
</dbReference>
<evidence type="ECO:0000256" key="3">
    <source>
        <dbReference type="ARBA" id="ARBA00022679"/>
    </source>
</evidence>
<dbReference type="InterPro" id="IPR029063">
    <property type="entry name" value="SAM-dependent_MTases_sf"/>
</dbReference>
<gene>
    <name evidence="7" type="ORF">M2A_2267</name>
</gene>
<comment type="caution">
    <text evidence="7">The sequence shown here is derived from an EMBL/GenBank/DDBJ whole genome shotgun (WGS) entry which is preliminary data.</text>
</comment>
<dbReference type="PANTHER" id="PTHR43667:SF1">
    <property type="entry name" value="CYCLOPROPANE-FATTY-ACYL-PHOSPHOLIPID SYNTHASE"/>
    <property type="match status" value="1"/>
</dbReference>
<evidence type="ECO:0000313" key="7">
    <source>
        <dbReference type="EMBL" id="GAK45768.1"/>
    </source>
</evidence>
<dbReference type="CDD" id="cd02440">
    <property type="entry name" value="AdoMet_MTases"/>
    <property type="match status" value="1"/>
</dbReference>
<dbReference type="SUPFAM" id="SSF53335">
    <property type="entry name" value="S-adenosyl-L-methionine-dependent methyltransferases"/>
    <property type="match status" value="1"/>
</dbReference>
<keyword evidence="8" id="KW-1185">Reference proteome</keyword>
<evidence type="ECO:0000256" key="5">
    <source>
        <dbReference type="ARBA" id="ARBA00023098"/>
    </source>
</evidence>
<dbReference type="GO" id="GO:0008610">
    <property type="term" value="P:lipid biosynthetic process"/>
    <property type="evidence" value="ECO:0007669"/>
    <property type="project" value="InterPro"/>
</dbReference>
<keyword evidence="5" id="KW-0443">Lipid metabolism</keyword>
<reference evidence="7 8" key="1">
    <citation type="submission" date="2014-07" db="EMBL/GenBank/DDBJ databases">
        <title>Tepidicaulis marinum gen. nov., sp. nov., a novel marine bacterium denitrifying nitrate to nitrous oxide strictly under microaerobic conditions.</title>
        <authorList>
            <person name="Takeuchi M."/>
            <person name="Yamagishi T."/>
            <person name="Kamagata Y."/>
            <person name="Oshima K."/>
            <person name="Hattori M."/>
            <person name="Katayama T."/>
            <person name="Hanada S."/>
            <person name="Tamaki H."/>
            <person name="Marumo K."/>
            <person name="Maeda H."/>
            <person name="Nedachi M."/>
            <person name="Iwasaki W."/>
            <person name="Suwa Y."/>
            <person name="Sakata S."/>
        </authorList>
    </citation>
    <scope>NUCLEOTIDE SEQUENCE [LARGE SCALE GENOMIC DNA]</scope>
    <source>
        <strain evidence="7 8">MA2</strain>
    </source>
</reference>
<dbReference type="InterPro" id="IPR050723">
    <property type="entry name" value="CFA/CMAS"/>
</dbReference>
<keyword evidence="2" id="KW-0489">Methyltransferase</keyword>
<dbReference type="AlphaFoldDB" id="A0A081BCK0"/>
<dbReference type="EMBL" id="BBIO01000012">
    <property type="protein sequence ID" value="GAK45768.1"/>
    <property type="molecule type" value="Genomic_DNA"/>
</dbReference>
<evidence type="ECO:0000313" key="8">
    <source>
        <dbReference type="Proteomes" id="UP000028702"/>
    </source>
</evidence>
<organism evidence="7 8">
    <name type="scientific">Tepidicaulis marinus</name>
    <dbReference type="NCBI Taxonomy" id="1333998"/>
    <lineage>
        <taxon>Bacteria</taxon>
        <taxon>Pseudomonadati</taxon>
        <taxon>Pseudomonadota</taxon>
        <taxon>Alphaproteobacteria</taxon>
        <taxon>Hyphomicrobiales</taxon>
        <taxon>Parvibaculaceae</taxon>
        <taxon>Tepidicaulis</taxon>
    </lineage>
</organism>
<evidence type="ECO:0000256" key="2">
    <source>
        <dbReference type="ARBA" id="ARBA00022603"/>
    </source>
</evidence>
<dbReference type="InterPro" id="IPR003333">
    <property type="entry name" value="CMAS"/>
</dbReference>
<proteinExistence type="inferred from homology"/>
<evidence type="ECO:0000256" key="4">
    <source>
        <dbReference type="ARBA" id="ARBA00022691"/>
    </source>
</evidence>
<dbReference type="Pfam" id="PF02353">
    <property type="entry name" value="CMAS"/>
    <property type="match status" value="1"/>
</dbReference>
<feature type="domain" description="DUF7884" evidence="6">
    <location>
        <begin position="18"/>
        <end position="69"/>
    </location>
</feature>
<evidence type="ECO:0000259" key="6">
    <source>
        <dbReference type="Pfam" id="PF25371"/>
    </source>
</evidence>
<dbReference type="Gene3D" id="3.40.50.150">
    <property type="entry name" value="Vaccinia Virus protein VP39"/>
    <property type="match status" value="1"/>
</dbReference>
<dbReference type="Pfam" id="PF25371">
    <property type="entry name" value="DUF7884"/>
    <property type="match status" value="1"/>
</dbReference>
<dbReference type="InterPro" id="IPR057206">
    <property type="entry name" value="DUF7884"/>
</dbReference>
<dbReference type="Proteomes" id="UP000028702">
    <property type="component" value="Unassembled WGS sequence"/>
</dbReference>
<dbReference type="GO" id="GO:0032259">
    <property type="term" value="P:methylation"/>
    <property type="evidence" value="ECO:0007669"/>
    <property type="project" value="UniProtKB-KW"/>
</dbReference>
<comment type="similarity">
    <text evidence="1">Belongs to the CFA/CMAS family.</text>
</comment>
<keyword evidence="3" id="KW-0808">Transferase</keyword>
<dbReference type="STRING" id="1333998.M2A_2267"/>
<dbReference type="GO" id="GO:0008168">
    <property type="term" value="F:methyltransferase activity"/>
    <property type="evidence" value="ECO:0007669"/>
    <property type="project" value="UniProtKB-KW"/>
</dbReference>
<protein>
    <submittedName>
        <fullName evidence="7">Cyclopropane-fatty-acyl-phospholipid synthase</fullName>
    </submittedName>
</protein>
<accession>A0A081BCK0</accession>
<dbReference type="eggNOG" id="COG2230">
    <property type="taxonomic scope" value="Bacteria"/>
</dbReference>
<sequence length="415" mass="47281">MLFGWVLQKIVRHGDLTVIDADGKELRFGDGTGHPVTIRLHHKSLHHKLALNPYLHLGEAYMDGTLTVDEPAGIYDLLDLLLSNIGTGWAHPLASLLGTLRRARRRIDQYNPLGKAQANVAHHYDLDGGIYDLFLDEDKQYSCAYFERPGQSLEDAQLAKKRHIAAKLKIEPGMRVLDIGCGWGGLGLYLAEETGAKVLGVTLSKEQHRVALRRAAERGLADRVKFGLMDYRVLDDQFDRIVSVGMFEHVGVNHYTEYFRHIRNLLKPDGVALIHTIGRLDVPGATNPWIKKYIFPGGYIPALSEVAPVLEKEGLLLGDLEVLRLHYAETLREWRRRFMAKRDFAARIYDERFCRMWEFYLAGSETSFRHEGMVVFQFQIAKEIGALPITRDYMLDWERAHRDEVPQRQTAIGAD</sequence>
<keyword evidence="4" id="KW-0949">S-adenosyl-L-methionine</keyword>
<dbReference type="PANTHER" id="PTHR43667">
    <property type="entry name" value="CYCLOPROPANE-FATTY-ACYL-PHOSPHOLIPID SYNTHASE"/>
    <property type="match status" value="1"/>
</dbReference>